<dbReference type="EMBL" id="CABPSH010000010">
    <property type="protein sequence ID" value="VVE31208.1"/>
    <property type="molecule type" value="Genomic_DNA"/>
</dbReference>
<dbReference type="AlphaFoldDB" id="A0A5E4X4Q1"/>
<sequence>MLDFRCHPSINTERGPYELFLRLSQKRSIDSSSTCEAESKSGARPSDPTWTRGSGRRERIGALHRGASNGIWLPPLGAGSGRKNPRHSCGCASHPAWTRELGSGVGDRLDKGAWLSVTLRRARSPAISLSRRSSNASSYVRSARITRRMALISGDSLKSHAPGTTFRCPCALLWDAGAWSEALFDNHPIDIWTEFFAKNRVACKALNFWAVLSRYPATFFAPLANSAFRHAKSACEFCC</sequence>
<proteinExistence type="predicted"/>
<feature type="region of interest" description="Disordered" evidence="1">
    <location>
        <begin position="31"/>
        <end position="55"/>
    </location>
</feature>
<organism evidence="2 3">
    <name type="scientific">Pandoraea eparura</name>
    <dbReference type="NCBI Taxonomy" id="2508291"/>
    <lineage>
        <taxon>Bacteria</taxon>
        <taxon>Pseudomonadati</taxon>
        <taxon>Pseudomonadota</taxon>
        <taxon>Betaproteobacteria</taxon>
        <taxon>Burkholderiales</taxon>
        <taxon>Burkholderiaceae</taxon>
        <taxon>Pandoraea</taxon>
    </lineage>
</organism>
<evidence type="ECO:0000313" key="3">
    <source>
        <dbReference type="Proteomes" id="UP000400981"/>
    </source>
</evidence>
<accession>A0A5E4X4Q1</accession>
<evidence type="ECO:0000313" key="2">
    <source>
        <dbReference type="EMBL" id="VVE31208.1"/>
    </source>
</evidence>
<keyword evidence="3" id="KW-1185">Reference proteome</keyword>
<reference evidence="2 3" key="1">
    <citation type="submission" date="2019-08" db="EMBL/GenBank/DDBJ databases">
        <authorList>
            <person name="Peeters C."/>
        </authorList>
    </citation>
    <scope>NUCLEOTIDE SEQUENCE [LARGE SCALE GENOMIC DNA]</scope>
    <source>
        <strain evidence="2 3">LMG 31012</strain>
    </source>
</reference>
<protein>
    <submittedName>
        <fullName evidence="2">Uncharacterized protein</fullName>
    </submittedName>
</protein>
<name>A0A5E4X4Q1_9BURK</name>
<dbReference type="Proteomes" id="UP000400981">
    <property type="component" value="Unassembled WGS sequence"/>
</dbReference>
<gene>
    <name evidence="2" type="ORF">PEP31012_03686</name>
</gene>
<evidence type="ECO:0000256" key="1">
    <source>
        <dbReference type="SAM" id="MobiDB-lite"/>
    </source>
</evidence>